<reference evidence="3" key="1">
    <citation type="submission" date="2019-09" db="EMBL/GenBank/DDBJ databases">
        <title>Mumia zhuanghuii sp. nov. isolated from the intestinal contents of plateau pika (Ochotona curzoniae) in the Qinghai-Tibet plateau of China.</title>
        <authorList>
            <person name="Tian Z."/>
        </authorList>
    </citation>
    <scope>NUCLEOTIDE SEQUENCE [LARGE SCALE GENOMIC DNA]</scope>
    <source>
        <strain evidence="3">JCM 30598</strain>
    </source>
</reference>
<gene>
    <name evidence="2" type="ORF">F6B43_16330</name>
</gene>
<dbReference type="AlphaFoldDB" id="A0A5J5IWS4"/>
<evidence type="ECO:0000313" key="3">
    <source>
        <dbReference type="Proteomes" id="UP000325827"/>
    </source>
</evidence>
<dbReference type="Pfam" id="PF04213">
    <property type="entry name" value="HtaA"/>
    <property type="match status" value="1"/>
</dbReference>
<dbReference type="EMBL" id="VYSA01000004">
    <property type="protein sequence ID" value="KAA9105931.1"/>
    <property type="molecule type" value="Genomic_DNA"/>
</dbReference>
<evidence type="ECO:0000313" key="2">
    <source>
        <dbReference type="EMBL" id="KAA9105931.1"/>
    </source>
</evidence>
<dbReference type="RefSeq" id="WP_150450073.1">
    <property type="nucleotide sequence ID" value="NZ_VYSA01000004.1"/>
</dbReference>
<sequence length="156" mass="16376">MDVATGEFVGELRWGIKSGFRRYVAELPDGSISATDGAYSLDDGRYAFPVVRIRSIDPVVIEFGGTVRFEGHGGLLRVQIAQLEVQIDGDSFAIDAAGTPDHPRITIARGTGPVFNSAGSPVSPRLAPEGVALFDGNYAVGTELDAVELLLGAAVS</sequence>
<keyword evidence="3" id="KW-1185">Reference proteome</keyword>
<accession>A0A5J5IWS4</accession>
<organism evidence="2 3">
    <name type="scientific">Microbacterium rhizomatis</name>
    <dbReference type="NCBI Taxonomy" id="1631477"/>
    <lineage>
        <taxon>Bacteria</taxon>
        <taxon>Bacillati</taxon>
        <taxon>Actinomycetota</taxon>
        <taxon>Actinomycetes</taxon>
        <taxon>Micrococcales</taxon>
        <taxon>Microbacteriaceae</taxon>
        <taxon>Microbacterium</taxon>
    </lineage>
</organism>
<dbReference type="InterPro" id="IPR007331">
    <property type="entry name" value="Htaa"/>
</dbReference>
<name>A0A5J5IWS4_9MICO</name>
<dbReference type="Proteomes" id="UP000325827">
    <property type="component" value="Unassembled WGS sequence"/>
</dbReference>
<feature type="domain" description="Htaa" evidence="1">
    <location>
        <begin position="10"/>
        <end position="148"/>
    </location>
</feature>
<comment type="caution">
    <text evidence="2">The sequence shown here is derived from an EMBL/GenBank/DDBJ whole genome shotgun (WGS) entry which is preliminary data.</text>
</comment>
<dbReference type="OrthoDB" id="7210788at2"/>
<proteinExistence type="predicted"/>
<evidence type="ECO:0000259" key="1">
    <source>
        <dbReference type="Pfam" id="PF04213"/>
    </source>
</evidence>
<protein>
    <recommendedName>
        <fullName evidence="1">Htaa domain-containing protein</fullName>
    </recommendedName>
</protein>